<keyword evidence="2" id="KW-0997">Cell inner membrane</keyword>
<evidence type="ECO:0000256" key="7">
    <source>
        <dbReference type="SAM" id="Phobius"/>
    </source>
</evidence>
<keyword evidence="7" id="KW-0472">Membrane</keyword>
<evidence type="ECO:0000259" key="9">
    <source>
        <dbReference type="PROSITE" id="PS50192"/>
    </source>
</evidence>
<gene>
    <name evidence="11" type="ORF">FIV46_09560</name>
</gene>
<dbReference type="Pfam" id="PF00672">
    <property type="entry name" value="HAMP"/>
    <property type="match status" value="1"/>
</dbReference>
<evidence type="ECO:0000256" key="6">
    <source>
        <dbReference type="SAM" id="MobiDB-lite"/>
    </source>
</evidence>
<dbReference type="SMART" id="SM00304">
    <property type="entry name" value="HAMP"/>
    <property type="match status" value="1"/>
</dbReference>
<dbReference type="Proteomes" id="UP000319148">
    <property type="component" value="Unassembled WGS sequence"/>
</dbReference>
<keyword evidence="3 5" id="KW-0807">Transducer</keyword>
<feature type="domain" description="Methyl-accepting transducer" evidence="8">
    <location>
        <begin position="492"/>
        <end position="721"/>
    </location>
</feature>
<accession>A0A501PI99</accession>
<evidence type="ECO:0000313" key="12">
    <source>
        <dbReference type="Proteomes" id="UP000319148"/>
    </source>
</evidence>
<dbReference type="EMBL" id="VFIY01000010">
    <property type="protein sequence ID" value="TPD59731.1"/>
    <property type="molecule type" value="Genomic_DNA"/>
</dbReference>
<dbReference type="InterPro" id="IPR003660">
    <property type="entry name" value="HAMP_dom"/>
</dbReference>
<dbReference type="OrthoDB" id="7980437at2"/>
<feature type="region of interest" description="Disordered" evidence="6">
    <location>
        <begin position="434"/>
        <end position="474"/>
    </location>
</feature>
<keyword evidence="7" id="KW-1133">Transmembrane helix</keyword>
<dbReference type="Gene3D" id="1.10.8.500">
    <property type="entry name" value="HAMP domain in histidine kinase"/>
    <property type="match status" value="1"/>
</dbReference>
<feature type="domain" description="HAMP" evidence="10">
    <location>
        <begin position="376"/>
        <end position="429"/>
    </location>
</feature>
<reference evidence="12" key="1">
    <citation type="submission" date="2019-06" db="EMBL/GenBank/DDBJ databases">
        <title>The complete genome of Emcibacter congregatus ZYLT.</title>
        <authorList>
            <person name="Zhao Z."/>
        </authorList>
    </citation>
    <scope>NUCLEOTIDE SEQUENCE [LARGE SCALE GENOMIC DNA]</scope>
    <source>
        <strain evidence="12">MCCC 1A06723</strain>
    </source>
</reference>
<feature type="transmembrane region" description="Helical" evidence="7">
    <location>
        <begin position="354"/>
        <end position="375"/>
    </location>
</feature>
<dbReference type="PANTHER" id="PTHR32089:SF112">
    <property type="entry name" value="LYSOZYME-LIKE PROTEIN-RELATED"/>
    <property type="match status" value="1"/>
</dbReference>
<dbReference type="Pfam" id="PF00015">
    <property type="entry name" value="MCPsignal"/>
    <property type="match status" value="1"/>
</dbReference>
<keyword evidence="12" id="KW-1185">Reference proteome</keyword>
<dbReference type="InterPro" id="IPR004089">
    <property type="entry name" value="MCPsignal_dom"/>
</dbReference>
<evidence type="ECO:0000256" key="5">
    <source>
        <dbReference type="PROSITE-ProRule" id="PRU00284"/>
    </source>
</evidence>
<dbReference type="SUPFAM" id="SSF58104">
    <property type="entry name" value="Methyl-accepting chemotaxis protein (MCP) signaling domain"/>
    <property type="match status" value="1"/>
</dbReference>
<evidence type="ECO:0000256" key="2">
    <source>
        <dbReference type="ARBA" id="ARBA00022519"/>
    </source>
</evidence>
<comment type="similarity">
    <text evidence="4">Belongs to the methyl-accepting chemotaxis (MCP) protein family.</text>
</comment>
<dbReference type="PANTHER" id="PTHR32089">
    <property type="entry name" value="METHYL-ACCEPTING CHEMOTAXIS PROTEIN MCPB"/>
    <property type="match status" value="1"/>
</dbReference>
<dbReference type="Gene3D" id="1.10.287.950">
    <property type="entry name" value="Methyl-accepting chemotaxis protein"/>
    <property type="match status" value="1"/>
</dbReference>
<name>A0A501PI99_9PROT</name>
<sequence>MSDNEILNTKTSKTGSWFTIRNSLFGIVGMLVLSVLTYSAMSAFQAADEMSEADLIVQVNETSDHLLNAAHYFSVERGIVNTVLGSDTAGSSAKRAQAEAESEKADAAYKSALGMAQDIDEFAGKKELIGAVEQAYAEYQNAQKAAYLAMGADKADRPKAEYVDETGKSKSSRADRHFYKMTSNLIDALTDLRMGLVMETGISNNKFAISQQLKHALFVMSDYADQEWAVIGAAIASERPLSSLRMQLLSVYGGQINASWNQTHAFLDRSYVDSNMAKMMTKVEDVFFKEYAESLRQSVYSASQIEEPYPVTADQWVNAASDATLPILELSRAAGEMTAVMAEETSSAATGSMVFAIFVLLTTMVVGGAAIWMVVYRVVKPLNDLGEVMSDIAEGDLDAEVHGTERGDEIGIMARALQVFKDAAIEKIRLEDEQRTAEEERRKQKEAEAESQRQAEEEQRRREEQREEQAREERRREMLALADDFEASVMEIVNSVSTASGEMEVAAQGMSAVAEETNRQSQAVTAASEQASANIQMVASAAEQLSASVKEISGQVSQSSSYSRNAVQETERATGEIQGLVSAAQKIGDVINLINDIANQTNLLALNATIEAARAGEAGKGFAVVASEVKNLASQTATATEEITSQVGGMQAATEKAVAAITGIENVIKQIDETSVTIASAVEEQDASTHEIARNVSEVSAGTQEVTSNIHEVNEGAKSTGEAAGAVLTSAQRLSAQSNELRQQLENFLSQIRAA</sequence>
<evidence type="ECO:0000256" key="4">
    <source>
        <dbReference type="ARBA" id="ARBA00029447"/>
    </source>
</evidence>
<dbReference type="InterPro" id="IPR000727">
    <property type="entry name" value="T_SNARE_dom"/>
</dbReference>
<keyword evidence="7" id="KW-0812">Transmembrane</keyword>
<comment type="caution">
    <text evidence="11">The sequence shown here is derived from an EMBL/GenBank/DDBJ whole genome shotgun (WGS) entry which is preliminary data.</text>
</comment>
<dbReference type="GO" id="GO:0005886">
    <property type="term" value="C:plasma membrane"/>
    <property type="evidence" value="ECO:0007669"/>
    <property type="project" value="UniProtKB-SubCell"/>
</dbReference>
<feature type="transmembrane region" description="Helical" evidence="7">
    <location>
        <begin position="20"/>
        <end position="41"/>
    </location>
</feature>
<evidence type="ECO:0000256" key="1">
    <source>
        <dbReference type="ARBA" id="ARBA00004429"/>
    </source>
</evidence>
<comment type="subcellular location">
    <subcellularLocation>
        <location evidence="1">Cell inner membrane</location>
        <topology evidence="1">Multi-pass membrane protein</topology>
    </subcellularLocation>
</comment>
<dbReference type="SMART" id="SM00283">
    <property type="entry name" value="MA"/>
    <property type="match status" value="1"/>
</dbReference>
<dbReference type="PROSITE" id="PS50885">
    <property type="entry name" value="HAMP"/>
    <property type="match status" value="1"/>
</dbReference>
<evidence type="ECO:0000259" key="8">
    <source>
        <dbReference type="PROSITE" id="PS50111"/>
    </source>
</evidence>
<organism evidence="11 12">
    <name type="scientific">Emcibacter nanhaiensis</name>
    <dbReference type="NCBI Taxonomy" id="1505037"/>
    <lineage>
        <taxon>Bacteria</taxon>
        <taxon>Pseudomonadati</taxon>
        <taxon>Pseudomonadota</taxon>
        <taxon>Alphaproteobacteria</taxon>
        <taxon>Emcibacterales</taxon>
        <taxon>Emcibacteraceae</taxon>
        <taxon>Emcibacter</taxon>
    </lineage>
</organism>
<dbReference type="AlphaFoldDB" id="A0A501PI99"/>
<evidence type="ECO:0000256" key="3">
    <source>
        <dbReference type="ARBA" id="ARBA00023224"/>
    </source>
</evidence>
<feature type="domain" description="T-SNARE coiled-coil homology" evidence="9">
    <location>
        <begin position="651"/>
        <end position="713"/>
    </location>
</feature>
<evidence type="ECO:0000259" key="10">
    <source>
        <dbReference type="PROSITE" id="PS50885"/>
    </source>
</evidence>
<evidence type="ECO:0000313" key="11">
    <source>
        <dbReference type="EMBL" id="TPD59731.1"/>
    </source>
</evidence>
<dbReference type="PROSITE" id="PS50111">
    <property type="entry name" value="CHEMOTAXIS_TRANSDUC_2"/>
    <property type="match status" value="1"/>
</dbReference>
<dbReference type="CDD" id="cd06225">
    <property type="entry name" value="HAMP"/>
    <property type="match status" value="1"/>
</dbReference>
<keyword evidence="2" id="KW-1003">Cell membrane</keyword>
<dbReference type="PROSITE" id="PS50192">
    <property type="entry name" value="T_SNARE"/>
    <property type="match status" value="1"/>
</dbReference>
<protein>
    <submittedName>
        <fullName evidence="11">HAMP domain-containing protein</fullName>
    </submittedName>
</protein>
<dbReference type="GO" id="GO:0007165">
    <property type="term" value="P:signal transduction"/>
    <property type="evidence" value="ECO:0007669"/>
    <property type="project" value="UniProtKB-KW"/>
</dbReference>
<proteinExistence type="inferred from homology"/>